<dbReference type="InterPro" id="IPR045062">
    <property type="entry name" value="Cyt_c_biogenesis_CcsA/CcmC"/>
</dbReference>
<feature type="transmembrane region" description="Helical" evidence="6">
    <location>
        <begin position="244"/>
        <end position="264"/>
    </location>
</feature>
<name>A0A4R5DCZ7_9ACTN</name>
<evidence type="ECO:0000256" key="3">
    <source>
        <dbReference type="ARBA" id="ARBA00022748"/>
    </source>
</evidence>
<dbReference type="GO" id="GO:0020037">
    <property type="term" value="F:heme binding"/>
    <property type="evidence" value="ECO:0007669"/>
    <property type="project" value="InterPro"/>
</dbReference>
<evidence type="ECO:0000256" key="5">
    <source>
        <dbReference type="ARBA" id="ARBA00023136"/>
    </source>
</evidence>
<feature type="transmembrane region" description="Helical" evidence="6">
    <location>
        <begin position="186"/>
        <end position="208"/>
    </location>
</feature>
<comment type="caution">
    <text evidence="8">The sequence shown here is derived from an EMBL/GenBank/DDBJ whole genome shotgun (WGS) entry which is preliminary data.</text>
</comment>
<dbReference type="EMBL" id="SMKZ01000012">
    <property type="protein sequence ID" value="TDE10887.1"/>
    <property type="molecule type" value="Genomic_DNA"/>
</dbReference>
<evidence type="ECO:0000256" key="1">
    <source>
        <dbReference type="ARBA" id="ARBA00004141"/>
    </source>
</evidence>
<comment type="subcellular location">
    <subcellularLocation>
        <location evidence="1">Membrane</location>
        <topology evidence="1">Multi-pass membrane protein</topology>
    </subcellularLocation>
</comment>
<feature type="transmembrane region" description="Helical" evidence="6">
    <location>
        <begin position="12"/>
        <end position="34"/>
    </location>
</feature>
<feature type="transmembrane region" description="Helical" evidence="6">
    <location>
        <begin position="152"/>
        <end position="174"/>
    </location>
</feature>
<dbReference type="OrthoDB" id="9814290at2"/>
<organism evidence="8 9">
    <name type="scientific">Jiangella asiatica</name>
    <dbReference type="NCBI Taxonomy" id="2530372"/>
    <lineage>
        <taxon>Bacteria</taxon>
        <taxon>Bacillati</taxon>
        <taxon>Actinomycetota</taxon>
        <taxon>Actinomycetes</taxon>
        <taxon>Jiangellales</taxon>
        <taxon>Jiangellaceae</taxon>
        <taxon>Jiangella</taxon>
    </lineage>
</organism>
<reference evidence="8 9" key="1">
    <citation type="submission" date="2019-03" db="EMBL/GenBank/DDBJ databases">
        <title>Draft genome sequences of novel Actinobacteria.</title>
        <authorList>
            <person name="Sahin N."/>
            <person name="Ay H."/>
            <person name="Saygin H."/>
        </authorList>
    </citation>
    <scope>NUCLEOTIDE SEQUENCE [LARGE SCALE GENOMIC DNA]</scope>
    <source>
        <strain evidence="8 9">5K138</strain>
    </source>
</reference>
<evidence type="ECO:0000313" key="8">
    <source>
        <dbReference type="EMBL" id="TDE10887.1"/>
    </source>
</evidence>
<sequence>MDLDAVAEWSRYVVSLSVFVYLGAWLAFCAEAGLRSRIRRLLEATAAVDTPATELVGVSAGAGSGSAGGGVSDDADPAAGAPESLLERAERTGRNGRSLLVLATVVLAAGVTMRGIGTSRAPWGNMYEFSITGALVASLVFLVLARTVVGRAVAVWAVLLIFVTLGLAVTLLYVPPGPLVPALRSYWLVVHVGAAVVAFGLFTVSAVVSGLQIVSERAAAQGRTTGFGAALPESSTLDRLSYRLTAVAFPIWTFGPLILGAVWAEVSWGRYWGWDPKEVWALITWLAYAAYLHARATAGWKGSKASIVSLVGYATVLFSYFGVNIFFNGLHSYGGL</sequence>
<evidence type="ECO:0000313" key="9">
    <source>
        <dbReference type="Proteomes" id="UP000294739"/>
    </source>
</evidence>
<evidence type="ECO:0000256" key="6">
    <source>
        <dbReference type="SAM" id="Phobius"/>
    </source>
</evidence>
<feature type="transmembrane region" description="Helical" evidence="6">
    <location>
        <begin position="129"/>
        <end position="145"/>
    </location>
</feature>
<dbReference type="RefSeq" id="WP_131894084.1">
    <property type="nucleotide sequence ID" value="NZ_SMKZ01000012.1"/>
</dbReference>
<dbReference type="FunCoup" id="A0A4R5DCZ7">
    <property type="interactions" value="9"/>
</dbReference>
<dbReference type="Proteomes" id="UP000294739">
    <property type="component" value="Unassembled WGS sequence"/>
</dbReference>
<feature type="transmembrane region" description="Helical" evidence="6">
    <location>
        <begin position="279"/>
        <end position="298"/>
    </location>
</feature>
<keyword evidence="5 6" id="KW-0472">Membrane</keyword>
<dbReference type="PANTHER" id="PTHR30071">
    <property type="entry name" value="HEME EXPORTER PROTEIN C"/>
    <property type="match status" value="1"/>
</dbReference>
<keyword evidence="2 6" id="KW-0812">Transmembrane</keyword>
<keyword evidence="3" id="KW-0201">Cytochrome c-type biogenesis</keyword>
<dbReference type="GO" id="GO:0005886">
    <property type="term" value="C:plasma membrane"/>
    <property type="evidence" value="ECO:0007669"/>
    <property type="project" value="TreeGrafter"/>
</dbReference>
<dbReference type="AlphaFoldDB" id="A0A4R5DCZ7"/>
<dbReference type="InParanoid" id="A0A4R5DCZ7"/>
<evidence type="ECO:0000259" key="7">
    <source>
        <dbReference type="Pfam" id="PF01578"/>
    </source>
</evidence>
<gene>
    <name evidence="8" type="primary">ccsB</name>
    <name evidence="8" type="ORF">E1269_10390</name>
</gene>
<dbReference type="NCBIfam" id="TIGR03144">
    <property type="entry name" value="cytochr_II_ccsB"/>
    <property type="match status" value="1"/>
</dbReference>
<proteinExistence type="predicted"/>
<dbReference type="Pfam" id="PF01578">
    <property type="entry name" value="Cytochrom_C_asm"/>
    <property type="match status" value="1"/>
</dbReference>
<protein>
    <submittedName>
        <fullName evidence="8">C-type cytochrome biogenesis protein CcsB</fullName>
    </submittedName>
</protein>
<evidence type="ECO:0000256" key="4">
    <source>
        <dbReference type="ARBA" id="ARBA00022989"/>
    </source>
</evidence>
<feature type="transmembrane region" description="Helical" evidence="6">
    <location>
        <begin position="98"/>
        <end position="117"/>
    </location>
</feature>
<feature type="transmembrane region" description="Helical" evidence="6">
    <location>
        <begin position="310"/>
        <end position="330"/>
    </location>
</feature>
<evidence type="ECO:0000256" key="2">
    <source>
        <dbReference type="ARBA" id="ARBA00022692"/>
    </source>
</evidence>
<feature type="domain" description="Cytochrome c assembly protein" evidence="7">
    <location>
        <begin position="123"/>
        <end position="331"/>
    </location>
</feature>
<dbReference type="InterPro" id="IPR017562">
    <property type="entry name" value="Cyt_c_biogenesis_CcsA"/>
</dbReference>
<keyword evidence="4 6" id="KW-1133">Transmembrane helix</keyword>
<dbReference type="PANTHER" id="PTHR30071:SF1">
    <property type="entry name" value="CYTOCHROME B_B6 PROTEIN-RELATED"/>
    <property type="match status" value="1"/>
</dbReference>
<dbReference type="GO" id="GO:0017004">
    <property type="term" value="P:cytochrome complex assembly"/>
    <property type="evidence" value="ECO:0007669"/>
    <property type="project" value="UniProtKB-KW"/>
</dbReference>
<dbReference type="InterPro" id="IPR002541">
    <property type="entry name" value="Cyt_c_assembly"/>
</dbReference>
<accession>A0A4R5DCZ7</accession>
<keyword evidence="9" id="KW-1185">Reference proteome</keyword>